<gene>
    <name evidence="2" type="ORF">GCM10010449_57760</name>
</gene>
<proteinExistence type="predicted"/>
<keyword evidence="3" id="KW-1185">Reference proteome</keyword>
<feature type="transmembrane region" description="Helical" evidence="1">
    <location>
        <begin position="85"/>
        <end position="103"/>
    </location>
</feature>
<reference evidence="3" key="1">
    <citation type="journal article" date="2019" name="Int. J. Syst. Evol. Microbiol.">
        <title>The Global Catalogue of Microorganisms (GCM) 10K type strain sequencing project: providing services to taxonomists for standard genome sequencing and annotation.</title>
        <authorList>
            <consortium name="The Broad Institute Genomics Platform"/>
            <consortium name="The Broad Institute Genome Sequencing Center for Infectious Disease"/>
            <person name="Wu L."/>
            <person name="Ma J."/>
        </authorList>
    </citation>
    <scope>NUCLEOTIDE SEQUENCE [LARGE SCALE GENOMIC DNA]</scope>
    <source>
        <strain evidence="3">JCM 9092</strain>
    </source>
</reference>
<sequence>MNEYFEQDFAASAQKRRNWGGALFFVAGIIWIVLAWQLMAPFSDGDDEYSSSRKCQSVLFYEGDAPTWAESTWDDCRAQRRWPELLGWLGLSVPLSVVGAVLYTSGSTSLRMREYMAEHRIAAEKSAAAKAAAEKAAVEKAAAEKG</sequence>
<keyword evidence="1" id="KW-1133">Transmembrane helix</keyword>
<organism evidence="2 3">
    <name type="scientific">Streptomyces rectiviolaceus</name>
    <dbReference type="NCBI Taxonomy" id="332591"/>
    <lineage>
        <taxon>Bacteria</taxon>
        <taxon>Bacillati</taxon>
        <taxon>Actinomycetota</taxon>
        <taxon>Actinomycetes</taxon>
        <taxon>Kitasatosporales</taxon>
        <taxon>Streptomycetaceae</taxon>
        <taxon>Streptomyces</taxon>
    </lineage>
</organism>
<dbReference type="RefSeq" id="WP_344525624.1">
    <property type="nucleotide sequence ID" value="NZ_BAAAUG010000118.1"/>
</dbReference>
<protein>
    <recommendedName>
        <fullName evidence="4">Transmembrane protein</fullName>
    </recommendedName>
</protein>
<keyword evidence="1" id="KW-0472">Membrane</keyword>
<comment type="caution">
    <text evidence="2">The sequence shown here is derived from an EMBL/GenBank/DDBJ whole genome shotgun (WGS) entry which is preliminary data.</text>
</comment>
<evidence type="ECO:0000313" key="3">
    <source>
        <dbReference type="Proteomes" id="UP001501637"/>
    </source>
</evidence>
<dbReference type="EMBL" id="BAAAUG010000118">
    <property type="protein sequence ID" value="GAA3129011.1"/>
    <property type="molecule type" value="Genomic_DNA"/>
</dbReference>
<name>A0ABP6N1W4_9ACTN</name>
<dbReference type="Proteomes" id="UP001501637">
    <property type="component" value="Unassembled WGS sequence"/>
</dbReference>
<feature type="transmembrane region" description="Helical" evidence="1">
    <location>
        <begin position="21"/>
        <end position="39"/>
    </location>
</feature>
<keyword evidence="1" id="KW-0812">Transmembrane</keyword>
<evidence type="ECO:0008006" key="4">
    <source>
        <dbReference type="Google" id="ProtNLM"/>
    </source>
</evidence>
<evidence type="ECO:0000313" key="2">
    <source>
        <dbReference type="EMBL" id="GAA3129011.1"/>
    </source>
</evidence>
<evidence type="ECO:0000256" key="1">
    <source>
        <dbReference type="SAM" id="Phobius"/>
    </source>
</evidence>
<accession>A0ABP6N1W4</accession>